<comment type="caution">
    <text evidence="2">The sequence shown here is derived from an EMBL/GenBank/DDBJ whole genome shotgun (WGS) entry which is preliminary data.</text>
</comment>
<evidence type="ECO:0000259" key="1">
    <source>
        <dbReference type="Pfam" id="PF05699"/>
    </source>
</evidence>
<accession>A0AAD9X4T8</accession>
<keyword evidence="3" id="KW-1185">Reference proteome</keyword>
<dbReference type="Proteomes" id="UP001280121">
    <property type="component" value="Unassembled WGS sequence"/>
</dbReference>
<gene>
    <name evidence="2" type="ORF">Ddye_012702</name>
</gene>
<dbReference type="InterPro" id="IPR012337">
    <property type="entry name" value="RNaseH-like_sf"/>
</dbReference>
<feature type="domain" description="HAT C-terminal dimerisation" evidence="1">
    <location>
        <begin position="3"/>
        <end position="59"/>
    </location>
</feature>
<dbReference type="SUPFAM" id="SSF53098">
    <property type="entry name" value="Ribonuclease H-like"/>
    <property type="match status" value="1"/>
</dbReference>
<reference evidence="2" key="1">
    <citation type="journal article" date="2023" name="Plant J.">
        <title>Genome sequences and population genomics provide insights into the demographic history, inbreeding, and mutation load of two 'living fossil' tree species of Dipteronia.</title>
        <authorList>
            <person name="Feng Y."/>
            <person name="Comes H.P."/>
            <person name="Chen J."/>
            <person name="Zhu S."/>
            <person name="Lu R."/>
            <person name="Zhang X."/>
            <person name="Li P."/>
            <person name="Qiu J."/>
            <person name="Olsen K.M."/>
            <person name="Qiu Y."/>
        </authorList>
    </citation>
    <scope>NUCLEOTIDE SEQUENCE</scope>
    <source>
        <strain evidence="2">KIB01</strain>
    </source>
</reference>
<dbReference type="AlphaFoldDB" id="A0AAD9X4T8"/>
<dbReference type="InterPro" id="IPR008906">
    <property type="entry name" value="HATC_C_dom"/>
</dbReference>
<evidence type="ECO:0000313" key="2">
    <source>
        <dbReference type="EMBL" id="KAK2652846.1"/>
    </source>
</evidence>
<protein>
    <recommendedName>
        <fullName evidence="1">HAT C-terminal dimerisation domain-containing protein</fullName>
    </recommendedName>
</protein>
<organism evidence="2 3">
    <name type="scientific">Dipteronia dyeriana</name>
    <dbReference type="NCBI Taxonomy" id="168575"/>
    <lineage>
        <taxon>Eukaryota</taxon>
        <taxon>Viridiplantae</taxon>
        <taxon>Streptophyta</taxon>
        <taxon>Embryophyta</taxon>
        <taxon>Tracheophyta</taxon>
        <taxon>Spermatophyta</taxon>
        <taxon>Magnoliopsida</taxon>
        <taxon>eudicotyledons</taxon>
        <taxon>Gunneridae</taxon>
        <taxon>Pentapetalae</taxon>
        <taxon>rosids</taxon>
        <taxon>malvids</taxon>
        <taxon>Sapindales</taxon>
        <taxon>Sapindaceae</taxon>
        <taxon>Hippocastanoideae</taxon>
        <taxon>Acereae</taxon>
        <taxon>Dipteronia</taxon>
    </lineage>
</organism>
<name>A0AAD9X4T8_9ROSI</name>
<dbReference type="Pfam" id="PF05699">
    <property type="entry name" value="Dimer_Tnp_hAT"/>
    <property type="match status" value="1"/>
</dbReference>
<sequence length="133" mass="15210">MYGNCAPSLHAIAVHILSQTSSSSACERNWSIFALIHSKQMNRLAYSKLEQLVYCYYNMKLKLKDITAEKDKVSETDFFVLLQVAAEARDDNENPILDWVRLASFDDDDGSHDQYIASHARNMGINIEHVIRE</sequence>
<proteinExistence type="predicted"/>
<dbReference type="GO" id="GO:0046983">
    <property type="term" value="F:protein dimerization activity"/>
    <property type="evidence" value="ECO:0007669"/>
    <property type="project" value="InterPro"/>
</dbReference>
<evidence type="ECO:0000313" key="3">
    <source>
        <dbReference type="Proteomes" id="UP001280121"/>
    </source>
</evidence>
<dbReference type="EMBL" id="JANJYI010000004">
    <property type="protein sequence ID" value="KAK2652846.1"/>
    <property type="molecule type" value="Genomic_DNA"/>
</dbReference>